<evidence type="ECO:0000256" key="1">
    <source>
        <dbReference type="SAM" id="MobiDB-lite"/>
    </source>
</evidence>
<evidence type="ECO:0000313" key="3">
    <source>
        <dbReference type="EMBL" id="RHX96554.1"/>
    </source>
</evidence>
<dbReference type="EMBL" id="QUTD01006171">
    <property type="protein sequence ID" value="RHY57067.1"/>
    <property type="molecule type" value="Genomic_DNA"/>
</dbReference>
<evidence type="ECO:0000313" key="13">
    <source>
        <dbReference type="Proteomes" id="UP000266196"/>
    </source>
</evidence>
<evidence type="ECO:0000313" key="19">
    <source>
        <dbReference type="Proteomes" id="UP000469452"/>
    </source>
</evidence>
<dbReference type="Proteomes" id="UP000275652">
    <property type="component" value="Unassembled WGS sequence"/>
</dbReference>
<dbReference type="EMBL" id="VJMI01019454">
    <property type="protein sequence ID" value="KAF0707316.1"/>
    <property type="molecule type" value="Genomic_DNA"/>
</dbReference>
<evidence type="ECO:0000313" key="14">
    <source>
        <dbReference type="Proteomes" id="UP000266239"/>
    </source>
</evidence>
<reference evidence="10 16" key="1">
    <citation type="journal article" date="2018" name="J. Invertebr. Pathol.">
        <title>New genotyping method for the causative agent of crayfish plague (Aphanomyces astaci) based on whole genome data.</title>
        <authorList>
            <person name="Minardi D."/>
            <person name="Studholme D.J."/>
            <person name="van der Giezen M."/>
            <person name="Pretto T."/>
            <person name="Oidtmann B."/>
        </authorList>
    </citation>
    <scope>NUCLEOTIDE SEQUENCE [LARGE SCALE GENOMIC DNA]</scope>
    <source>
        <strain evidence="10 16">KB13</strain>
    </source>
</reference>
<evidence type="ECO:0000313" key="15">
    <source>
        <dbReference type="Proteomes" id="UP000266643"/>
    </source>
</evidence>
<evidence type="ECO:0008006" key="20">
    <source>
        <dbReference type="Google" id="ProtNLM"/>
    </source>
</evidence>
<accession>A0A397A2T3</accession>
<dbReference type="EMBL" id="QUTB01006542">
    <property type="protein sequence ID" value="RHY49523.1"/>
    <property type="molecule type" value="Genomic_DNA"/>
</dbReference>
<evidence type="ECO:0000313" key="11">
    <source>
        <dbReference type="Proteomes" id="UP000265427"/>
    </source>
</evidence>
<dbReference type="EMBL" id="QUTC01004694">
    <property type="protein sequence ID" value="RHY62959.1"/>
    <property type="molecule type" value="Genomic_DNA"/>
</dbReference>
<dbReference type="EMBL" id="QUTE01013750">
    <property type="protein sequence ID" value="RHZ03891.1"/>
    <property type="molecule type" value="Genomic_DNA"/>
</dbReference>
<dbReference type="EMBL" id="QUSZ01008607">
    <property type="protein sequence ID" value="RHY00198.1"/>
    <property type="molecule type" value="Genomic_DNA"/>
</dbReference>
<name>A0A397A2T3_APHAT</name>
<evidence type="ECO:0000313" key="17">
    <source>
        <dbReference type="Proteomes" id="UP000283543"/>
    </source>
</evidence>
<dbReference type="Proteomes" id="UP000266239">
    <property type="component" value="Unassembled WGS sequence"/>
</dbReference>
<dbReference type="PANTHER" id="PTHR31827">
    <property type="entry name" value="EMB|CAB89363.1"/>
    <property type="match status" value="1"/>
</dbReference>
<dbReference type="Proteomes" id="UP000266196">
    <property type="component" value="Unassembled WGS sequence"/>
</dbReference>
<reference evidence="2 19" key="3">
    <citation type="submission" date="2019-06" db="EMBL/GenBank/DDBJ databases">
        <title>Genomics analysis of Aphanomyces spp. identifies a new class of oomycete effector associated with host adaptation.</title>
        <authorList>
            <person name="Gaulin E."/>
        </authorList>
    </citation>
    <scope>NUCLEOTIDE SEQUENCE [LARGE SCALE GENOMIC DNA]</scope>
    <source>
        <strain evidence="2 19">E</strain>
    </source>
</reference>
<evidence type="ECO:0000313" key="2">
    <source>
        <dbReference type="EMBL" id="KAF0707316.1"/>
    </source>
</evidence>
<gene>
    <name evidence="2" type="ORF">AaE_013669</name>
    <name evidence="3" type="ORF">DYB25_007910</name>
    <name evidence="8" type="ORF">DYB26_014512</name>
    <name evidence="10" type="ORF">DYB28_009721</name>
    <name evidence="6" type="ORF">DYB30_007174</name>
    <name evidence="9" type="ORF">DYB31_013242</name>
    <name evidence="5" type="ORF">DYB34_009360</name>
    <name evidence="4" type="ORF">DYB36_013351</name>
    <name evidence="7" type="ORF">DYB38_010270</name>
</gene>
<evidence type="ECO:0000313" key="6">
    <source>
        <dbReference type="EMBL" id="RHY57067.1"/>
    </source>
</evidence>
<evidence type="ECO:0000313" key="12">
    <source>
        <dbReference type="Proteomes" id="UP000265716"/>
    </source>
</evidence>
<feature type="region of interest" description="Disordered" evidence="1">
    <location>
        <begin position="129"/>
        <end position="157"/>
    </location>
</feature>
<dbReference type="VEuPathDB" id="FungiDB:H257_17408"/>
<dbReference type="Proteomes" id="UP000469452">
    <property type="component" value="Unassembled WGS sequence"/>
</dbReference>
<dbReference type="Proteomes" id="UP000265427">
    <property type="component" value="Unassembled WGS sequence"/>
</dbReference>
<dbReference type="Proteomes" id="UP000265716">
    <property type="component" value="Unassembled WGS sequence"/>
</dbReference>
<evidence type="ECO:0000313" key="8">
    <source>
        <dbReference type="EMBL" id="RHZ00483.1"/>
    </source>
</evidence>
<dbReference type="Proteomes" id="UP000283543">
    <property type="component" value="Unassembled WGS sequence"/>
</dbReference>
<evidence type="ECO:0000313" key="5">
    <source>
        <dbReference type="EMBL" id="RHY49523.1"/>
    </source>
</evidence>
<dbReference type="PANTHER" id="PTHR31827:SF1">
    <property type="entry name" value="EMB|CAB89363.1"/>
    <property type="match status" value="1"/>
</dbReference>
<sequence>MQASDPIFNFAMVSCFFNDCHLDTDTNDSSSWKCAFHKHRSRCLVSDCHNQVYARNLCVRHGGKRACVAPGCSANARVGNLCSKHATPATKKLCMVDGCTKQAHARYKCVRHGGGSQCKAMGCISNSRSNGMCSRHAKAHQKDRRRDESRKIDPEDGKDAKTVLMDDLLQPIAFDHTPAYFSTDLLDVVVECFSVIECDVVTV</sequence>
<feature type="compositionally biased region" description="Basic and acidic residues" evidence="1">
    <location>
        <begin position="144"/>
        <end position="157"/>
    </location>
</feature>
<organism evidence="4 11">
    <name type="scientific">Aphanomyces astaci</name>
    <name type="common">Crayfish plague agent</name>
    <dbReference type="NCBI Taxonomy" id="112090"/>
    <lineage>
        <taxon>Eukaryota</taxon>
        <taxon>Sar</taxon>
        <taxon>Stramenopiles</taxon>
        <taxon>Oomycota</taxon>
        <taxon>Saprolegniomycetes</taxon>
        <taxon>Saprolegniales</taxon>
        <taxon>Verrucalvaceae</taxon>
        <taxon>Aphanomyces</taxon>
    </lineage>
</organism>
<evidence type="ECO:0000313" key="4">
    <source>
        <dbReference type="EMBL" id="RHY00198.1"/>
    </source>
</evidence>
<proteinExistence type="predicted"/>
<evidence type="ECO:0000313" key="16">
    <source>
        <dbReference type="Proteomes" id="UP000275652"/>
    </source>
</evidence>
<protein>
    <recommendedName>
        <fullName evidence="20">WRKY transcription factor 19</fullName>
    </recommendedName>
</protein>
<evidence type="ECO:0000313" key="9">
    <source>
        <dbReference type="EMBL" id="RHZ03891.1"/>
    </source>
</evidence>
<dbReference type="EMBL" id="QUTA01013332">
    <property type="protein sequence ID" value="RHX96554.1"/>
    <property type="molecule type" value="Genomic_DNA"/>
</dbReference>
<dbReference type="Proteomes" id="UP000266643">
    <property type="component" value="Unassembled WGS sequence"/>
</dbReference>
<dbReference type="Proteomes" id="UP000286510">
    <property type="component" value="Unassembled WGS sequence"/>
</dbReference>
<evidence type="ECO:0000313" key="18">
    <source>
        <dbReference type="Proteomes" id="UP000286510"/>
    </source>
</evidence>
<comment type="caution">
    <text evidence="4">The sequence shown here is derived from an EMBL/GenBank/DDBJ whole genome shotgun (WGS) entry which is preliminary data.</text>
</comment>
<evidence type="ECO:0000313" key="7">
    <source>
        <dbReference type="EMBL" id="RHY62959.1"/>
    </source>
</evidence>
<dbReference type="EMBL" id="QUTI01016705">
    <property type="protein sequence ID" value="RLO11036.1"/>
    <property type="molecule type" value="Genomic_DNA"/>
</dbReference>
<dbReference type="AlphaFoldDB" id="A0A397A2T3"/>
<evidence type="ECO:0000313" key="10">
    <source>
        <dbReference type="EMBL" id="RLO11036.1"/>
    </source>
</evidence>
<dbReference type="EMBL" id="QUTF01019073">
    <property type="protein sequence ID" value="RHZ00483.1"/>
    <property type="molecule type" value="Genomic_DNA"/>
</dbReference>
<reference evidence="11 12" key="2">
    <citation type="submission" date="2018-08" db="EMBL/GenBank/DDBJ databases">
        <title>Aphanomyces genome sequencing and annotation.</title>
        <authorList>
            <person name="Minardi D."/>
            <person name="Oidtmann B."/>
            <person name="Van Der Giezen M."/>
            <person name="Studholme D.J."/>
        </authorList>
    </citation>
    <scope>NUCLEOTIDE SEQUENCE [LARGE SCALE GENOMIC DNA]</scope>
    <source>
        <strain evidence="9 13">197901</strain>
        <strain evidence="6 15">D2</strain>
        <strain evidence="8 18">FDL457</strain>
        <strain evidence="4 11">Kv</strain>
        <strain evidence="7 12">SA</strain>
        <strain evidence="5 17">Si</strain>
        <strain evidence="3 14">Yx</strain>
    </source>
</reference>